<protein>
    <recommendedName>
        <fullName evidence="6">Exodeoxyribonuclease 7 small subunit</fullName>
        <ecNumber evidence="6">3.1.11.6</ecNumber>
    </recommendedName>
    <alternativeName>
        <fullName evidence="6">Exodeoxyribonuclease VII small subunit</fullName>
        <shortName evidence="6">Exonuclease VII small subunit</shortName>
    </alternativeName>
</protein>
<comment type="subunit">
    <text evidence="6">Heterooligomer composed of large and small subunits.</text>
</comment>
<comment type="subcellular location">
    <subcellularLocation>
        <location evidence="6">Cytoplasm</location>
    </subcellularLocation>
</comment>
<dbReference type="EC" id="3.1.11.6" evidence="6"/>
<reference evidence="7" key="1">
    <citation type="journal article" date="2020" name="mSystems">
        <title>Genome- and Community-Level Interaction Insights into Carbon Utilization and Element Cycling Functions of Hydrothermarchaeota in Hydrothermal Sediment.</title>
        <authorList>
            <person name="Zhou Z."/>
            <person name="Liu Y."/>
            <person name="Xu W."/>
            <person name="Pan J."/>
            <person name="Luo Z.H."/>
            <person name="Li M."/>
        </authorList>
    </citation>
    <scope>NUCLEOTIDE SEQUENCE [LARGE SCALE GENOMIC DNA]</scope>
    <source>
        <strain evidence="7">HyVt-527</strain>
    </source>
</reference>
<dbReference type="GO" id="GO:0009318">
    <property type="term" value="C:exodeoxyribonuclease VII complex"/>
    <property type="evidence" value="ECO:0007669"/>
    <property type="project" value="UniProtKB-UniRule"/>
</dbReference>
<dbReference type="NCBIfam" id="NF002139">
    <property type="entry name" value="PRK00977.1-3"/>
    <property type="match status" value="1"/>
</dbReference>
<dbReference type="Pfam" id="PF02609">
    <property type="entry name" value="Exonuc_VII_S"/>
    <property type="match status" value="1"/>
</dbReference>
<name>A0A7V5PQD2_CALAY</name>
<gene>
    <name evidence="6" type="primary">xseB</name>
    <name evidence="7" type="ORF">ENJ89_07325</name>
</gene>
<evidence type="ECO:0000256" key="3">
    <source>
        <dbReference type="ARBA" id="ARBA00022722"/>
    </source>
</evidence>
<dbReference type="NCBIfam" id="TIGR01280">
    <property type="entry name" value="xseB"/>
    <property type="match status" value="1"/>
</dbReference>
<comment type="caution">
    <text evidence="7">The sequence shown here is derived from an EMBL/GenBank/DDBJ whole genome shotgun (WGS) entry which is preliminary data.</text>
</comment>
<dbReference type="Gene3D" id="1.10.287.1040">
    <property type="entry name" value="Exonuclease VII, small subunit"/>
    <property type="match status" value="1"/>
</dbReference>
<evidence type="ECO:0000256" key="6">
    <source>
        <dbReference type="HAMAP-Rule" id="MF_00337"/>
    </source>
</evidence>
<keyword evidence="4 6" id="KW-0378">Hydrolase</keyword>
<evidence type="ECO:0000256" key="1">
    <source>
        <dbReference type="ARBA" id="ARBA00009998"/>
    </source>
</evidence>
<sequence>MTTKKKLTFEQALSRLEEIVSQLESGEISLEESLKSFEEGKQLVKLCLTKLEEAEKKIQKLEAKPDGSFELTTDEA</sequence>
<evidence type="ECO:0000256" key="4">
    <source>
        <dbReference type="ARBA" id="ARBA00022801"/>
    </source>
</evidence>
<evidence type="ECO:0000313" key="7">
    <source>
        <dbReference type="EMBL" id="HHJ52990.1"/>
    </source>
</evidence>
<evidence type="ECO:0000256" key="2">
    <source>
        <dbReference type="ARBA" id="ARBA00022490"/>
    </source>
</evidence>
<dbReference type="PANTHER" id="PTHR34137:SF1">
    <property type="entry name" value="EXODEOXYRIBONUCLEASE 7 SMALL SUBUNIT"/>
    <property type="match status" value="1"/>
</dbReference>
<dbReference type="Proteomes" id="UP000886124">
    <property type="component" value="Unassembled WGS sequence"/>
</dbReference>
<dbReference type="PANTHER" id="PTHR34137">
    <property type="entry name" value="EXODEOXYRIBONUCLEASE 7 SMALL SUBUNIT"/>
    <property type="match status" value="1"/>
</dbReference>
<dbReference type="NCBIfam" id="NF002140">
    <property type="entry name" value="PRK00977.1-4"/>
    <property type="match status" value="1"/>
</dbReference>
<dbReference type="InterPro" id="IPR003761">
    <property type="entry name" value="Exonuc_VII_S"/>
</dbReference>
<dbReference type="GO" id="GO:0008855">
    <property type="term" value="F:exodeoxyribonuclease VII activity"/>
    <property type="evidence" value="ECO:0007669"/>
    <property type="project" value="UniProtKB-UniRule"/>
</dbReference>
<dbReference type="GO" id="GO:0006308">
    <property type="term" value="P:DNA catabolic process"/>
    <property type="evidence" value="ECO:0007669"/>
    <property type="project" value="UniProtKB-UniRule"/>
</dbReference>
<comment type="catalytic activity">
    <reaction evidence="6">
        <text>Exonucleolytic cleavage in either 5'- to 3'- or 3'- to 5'-direction to yield nucleoside 5'-phosphates.</text>
        <dbReference type="EC" id="3.1.11.6"/>
    </reaction>
</comment>
<keyword evidence="2 6" id="KW-0963">Cytoplasm</keyword>
<dbReference type="GO" id="GO:0005829">
    <property type="term" value="C:cytosol"/>
    <property type="evidence" value="ECO:0007669"/>
    <property type="project" value="TreeGrafter"/>
</dbReference>
<accession>A0A7V5PQD2</accession>
<evidence type="ECO:0000256" key="5">
    <source>
        <dbReference type="ARBA" id="ARBA00022839"/>
    </source>
</evidence>
<proteinExistence type="inferred from homology"/>
<comment type="function">
    <text evidence="6">Bidirectionally degrades single-stranded DNA into large acid-insoluble oligonucleotides, which are then degraded further into small acid-soluble oligonucleotides.</text>
</comment>
<keyword evidence="5 6" id="KW-0269">Exonuclease</keyword>
<comment type="similarity">
    <text evidence="1 6">Belongs to the XseB family.</text>
</comment>
<dbReference type="EMBL" id="DROD01000481">
    <property type="protein sequence ID" value="HHJ52990.1"/>
    <property type="molecule type" value="Genomic_DNA"/>
</dbReference>
<dbReference type="HAMAP" id="MF_00337">
    <property type="entry name" value="Exonuc_7_S"/>
    <property type="match status" value="1"/>
</dbReference>
<dbReference type="InterPro" id="IPR037004">
    <property type="entry name" value="Exonuc_VII_ssu_sf"/>
</dbReference>
<dbReference type="PIRSF" id="PIRSF006488">
    <property type="entry name" value="Exonuc_VII_S"/>
    <property type="match status" value="1"/>
</dbReference>
<dbReference type="SUPFAM" id="SSF116842">
    <property type="entry name" value="XseB-like"/>
    <property type="match status" value="1"/>
</dbReference>
<organism evidence="7">
    <name type="scientific">Caldithrix abyssi</name>
    <dbReference type="NCBI Taxonomy" id="187145"/>
    <lineage>
        <taxon>Bacteria</taxon>
        <taxon>Pseudomonadati</taxon>
        <taxon>Calditrichota</taxon>
        <taxon>Calditrichia</taxon>
        <taxon>Calditrichales</taxon>
        <taxon>Calditrichaceae</taxon>
        <taxon>Caldithrix</taxon>
    </lineage>
</organism>
<keyword evidence="3 6" id="KW-0540">Nuclease</keyword>
<dbReference type="AlphaFoldDB" id="A0A7V5PQD2"/>